<dbReference type="EMBL" id="PELR01000396">
    <property type="protein sequence ID" value="RTH00385.1"/>
    <property type="molecule type" value="Genomic_DNA"/>
</dbReference>
<dbReference type="AlphaFoldDB" id="A0A0N0ZR58"/>
<reference evidence="5 7" key="2">
    <citation type="journal article" date="2019" name="Extremophiles">
        <title>Biogeography of thermophiles and predominance of Thermus scotoductus in domestic water heaters.</title>
        <authorList>
            <person name="Wilpiszeski R.L."/>
            <person name="Zhang Z."/>
            <person name="House C.H."/>
        </authorList>
    </citation>
    <scope>NUCLEOTIDE SEQUENCE [LARGE SCALE GENOMIC DNA]</scope>
    <source>
        <strain evidence="5 7">32_S32</strain>
    </source>
</reference>
<keyword evidence="1" id="KW-1133">Transmembrane helix</keyword>
<dbReference type="Proteomes" id="UP000053099">
    <property type="component" value="Unassembled WGS sequence"/>
</dbReference>
<dbReference type="EMBL" id="LJJR01000047">
    <property type="protein sequence ID" value="KPD25673.1"/>
    <property type="molecule type" value="Genomic_DNA"/>
</dbReference>
<evidence type="ECO:0000313" key="3">
    <source>
        <dbReference type="EMBL" id="KPD25756.1"/>
    </source>
</evidence>
<comment type="caution">
    <text evidence="2">The sequence shown here is derived from an EMBL/GenBank/DDBJ whole genome shotgun (WGS) entry which is preliminary data.</text>
</comment>
<keyword evidence="1" id="KW-0472">Membrane</keyword>
<dbReference type="PATRIC" id="fig|37636.3.peg.1878"/>
<protein>
    <submittedName>
        <fullName evidence="2">Uncharacterized protein</fullName>
    </submittedName>
</protein>
<feature type="transmembrane region" description="Helical" evidence="1">
    <location>
        <begin position="67"/>
        <end position="91"/>
    </location>
</feature>
<dbReference type="EMBL" id="LJJR01000045">
    <property type="protein sequence ID" value="KPD25813.1"/>
    <property type="molecule type" value="Genomic_DNA"/>
</dbReference>
<evidence type="ECO:0000256" key="1">
    <source>
        <dbReference type="SAM" id="Phobius"/>
    </source>
</evidence>
<sequence>MAMMWKLRPWQSFLLVALAFFGLINLFTLVLDKRVEAREAPGLLLQAFFFSFLYHATLSWVKKVGEWRALGVLSLVALIVVGLSFLVVLFYSRGY</sequence>
<proteinExistence type="predicted"/>
<reference evidence="2 6" key="1">
    <citation type="submission" date="2015-09" db="EMBL/GenBank/DDBJ databases">
        <title>Draft genome sequence of Thermus scotoductus strain K1 isolated from a geothermal spring in Nagorno-Karabakh, Armenia.</title>
        <authorList>
            <person name="Saghatelyan A."/>
            <person name="Poghosyan L."/>
            <person name="Panosyan H."/>
            <person name="Birkeland N.-K."/>
        </authorList>
    </citation>
    <scope>NUCLEOTIDE SEQUENCE [LARGE SCALE GENOMIC DNA]</scope>
    <source>
        <strain evidence="2 6">K1</strain>
    </source>
</reference>
<name>A0A0N0ZR58_THESC</name>
<accession>A0A0N0ZR58</accession>
<gene>
    <name evidence="4" type="ORF">AN926_11960</name>
    <name evidence="3" type="ORF">AN926_12025</name>
    <name evidence="2" type="ORF">AN926_12090</name>
    <name evidence="5" type="ORF">CSW45_13570</name>
</gene>
<dbReference type="EMBL" id="LJJR01000046">
    <property type="protein sequence ID" value="KPD25756.1"/>
    <property type="molecule type" value="Genomic_DNA"/>
</dbReference>
<evidence type="ECO:0000313" key="6">
    <source>
        <dbReference type="Proteomes" id="UP000053099"/>
    </source>
</evidence>
<dbReference type="RefSeq" id="WP_038032521.1">
    <property type="nucleotide sequence ID" value="NZ_PELN01000142.1"/>
</dbReference>
<evidence type="ECO:0000313" key="2">
    <source>
        <dbReference type="EMBL" id="KPD25673.1"/>
    </source>
</evidence>
<feature type="transmembrane region" description="Helical" evidence="1">
    <location>
        <begin position="43"/>
        <end position="61"/>
    </location>
</feature>
<dbReference type="Proteomes" id="UP000286910">
    <property type="component" value="Unassembled WGS sequence"/>
</dbReference>
<evidence type="ECO:0000313" key="5">
    <source>
        <dbReference type="EMBL" id="RTH00385.1"/>
    </source>
</evidence>
<organism evidence="2 6">
    <name type="scientific">Thermus scotoductus</name>
    <dbReference type="NCBI Taxonomy" id="37636"/>
    <lineage>
        <taxon>Bacteria</taxon>
        <taxon>Thermotogati</taxon>
        <taxon>Deinococcota</taxon>
        <taxon>Deinococci</taxon>
        <taxon>Thermales</taxon>
        <taxon>Thermaceae</taxon>
        <taxon>Thermus</taxon>
    </lineage>
</organism>
<evidence type="ECO:0000313" key="7">
    <source>
        <dbReference type="Proteomes" id="UP000286910"/>
    </source>
</evidence>
<keyword evidence="1" id="KW-0812">Transmembrane</keyword>
<evidence type="ECO:0000313" key="4">
    <source>
        <dbReference type="EMBL" id="KPD25813.1"/>
    </source>
</evidence>
<feature type="transmembrane region" description="Helical" evidence="1">
    <location>
        <begin position="12"/>
        <end position="31"/>
    </location>
</feature>